<accession>A0AAC8TAN0</accession>
<dbReference type="GO" id="GO:0120147">
    <property type="term" value="F:formylglycine-generating oxidase activity"/>
    <property type="evidence" value="ECO:0007669"/>
    <property type="project" value="TreeGrafter"/>
</dbReference>
<dbReference type="Pfam" id="PF03781">
    <property type="entry name" value="FGE-sulfatase"/>
    <property type="match status" value="1"/>
</dbReference>
<dbReference type="InterPro" id="IPR016187">
    <property type="entry name" value="CTDL_fold"/>
</dbReference>
<protein>
    <submittedName>
        <fullName evidence="4">Formylglycine-generating enzyme required for sulfatase activity</fullName>
    </submittedName>
</protein>
<dbReference type="AlphaFoldDB" id="A0AAC8TAN0"/>
<feature type="domain" description="Sulfatase-modifying factor enzyme-like" evidence="2">
    <location>
        <begin position="36"/>
        <end position="227"/>
    </location>
</feature>
<evidence type="ECO:0000313" key="4">
    <source>
        <dbReference type="EMBL" id="REG30921.1"/>
    </source>
</evidence>
<keyword evidence="6" id="KW-1185">Reference proteome</keyword>
<dbReference type="Proteomes" id="UP000256345">
    <property type="component" value="Unassembled WGS sequence"/>
</dbReference>
<dbReference type="PANTHER" id="PTHR23150">
    <property type="entry name" value="SULFATASE MODIFYING FACTOR 1, 2"/>
    <property type="match status" value="1"/>
</dbReference>
<evidence type="ECO:0000259" key="2">
    <source>
        <dbReference type="Pfam" id="PF03781"/>
    </source>
</evidence>
<evidence type="ECO:0000313" key="3">
    <source>
        <dbReference type="EMBL" id="AKI99011.1"/>
    </source>
</evidence>
<name>A0AAC8TAN0_9BACT</name>
<evidence type="ECO:0000256" key="1">
    <source>
        <dbReference type="SAM" id="MobiDB-lite"/>
    </source>
</evidence>
<dbReference type="RefSeq" id="WP_053066041.1">
    <property type="nucleotide sequence ID" value="NZ_CP011509.1"/>
</dbReference>
<dbReference type="PROSITE" id="PS51257">
    <property type="entry name" value="PROKAR_LIPOPROTEIN"/>
    <property type="match status" value="1"/>
</dbReference>
<dbReference type="PANTHER" id="PTHR23150:SF19">
    <property type="entry name" value="FORMYLGLYCINE-GENERATING ENZYME"/>
    <property type="match status" value="1"/>
</dbReference>
<dbReference type="Gene3D" id="3.90.1580.10">
    <property type="entry name" value="paralog of FGE (formylglycine-generating enzyme)"/>
    <property type="match status" value="1"/>
</dbReference>
<evidence type="ECO:0000313" key="6">
    <source>
        <dbReference type="Proteomes" id="UP000256345"/>
    </source>
</evidence>
<dbReference type="InterPro" id="IPR042095">
    <property type="entry name" value="SUMF_sf"/>
</dbReference>
<dbReference type="EMBL" id="CP011509">
    <property type="protein sequence ID" value="AKI99011.1"/>
    <property type="molecule type" value="Genomic_DNA"/>
</dbReference>
<dbReference type="InterPro" id="IPR005532">
    <property type="entry name" value="SUMF_dom"/>
</dbReference>
<dbReference type="KEGG" id="age:AA314_00638"/>
<reference evidence="4 6" key="2">
    <citation type="submission" date="2018-08" db="EMBL/GenBank/DDBJ databases">
        <title>Genomic Encyclopedia of Archaeal and Bacterial Type Strains, Phase II (KMG-II): from individual species to whole genera.</title>
        <authorList>
            <person name="Goeker M."/>
        </authorList>
    </citation>
    <scope>NUCLEOTIDE SEQUENCE [LARGE SCALE GENOMIC DNA]</scope>
    <source>
        <strain evidence="4 6">DSM 2261</strain>
    </source>
</reference>
<sequence length="312" mass="34570">MRIRIVAIATVISISGCQCGPLPCETDSRGEGMTADVCIPGGSFEMGHEKLPLPKLREGYTSMPRNDWAPAHTVTLKPFHIDSHEVTWGQYRACVEAGRCSTEALQRYPETRNALSDPAFENLPVDKVTFADALTYCTWVGKRLPTEAEWERAARGTNGRDYPWGNAPPSQELLETPVSYVGSQRPGQVGSHPEDVTPEGVSDLFASVSEWVLDYYDPFYYQKSPSDDPMGPEAPVFLEEPHEYGQGNWVSSRGERAVRGSLPSRFGGDDWEDSRGAPAWFRGAEEPGFGNGFRCARDDRPLEVPPAKGLWR</sequence>
<dbReference type="EMBL" id="QUMU01000006">
    <property type="protein sequence ID" value="REG30921.1"/>
    <property type="molecule type" value="Genomic_DNA"/>
</dbReference>
<reference evidence="3 5" key="1">
    <citation type="submission" date="2015-05" db="EMBL/GenBank/DDBJ databases">
        <title>Genome assembly of Archangium gephyra DSM 2261.</title>
        <authorList>
            <person name="Sharma G."/>
            <person name="Subramanian S."/>
        </authorList>
    </citation>
    <scope>NUCLEOTIDE SEQUENCE [LARGE SCALE GENOMIC DNA]</scope>
    <source>
        <strain evidence="3 5">DSM 2261</strain>
    </source>
</reference>
<dbReference type="Proteomes" id="UP000035579">
    <property type="component" value="Chromosome"/>
</dbReference>
<gene>
    <name evidence="3" type="ORF">AA314_00638</name>
    <name evidence="4" type="ORF">ATI61_106391</name>
</gene>
<dbReference type="SUPFAM" id="SSF56436">
    <property type="entry name" value="C-type lectin-like"/>
    <property type="match status" value="1"/>
</dbReference>
<proteinExistence type="predicted"/>
<feature type="region of interest" description="Disordered" evidence="1">
    <location>
        <begin position="292"/>
        <end position="312"/>
    </location>
</feature>
<organism evidence="3 5">
    <name type="scientific">Archangium gephyra</name>
    <dbReference type="NCBI Taxonomy" id="48"/>
    <lineage>
        <taxon>Bacteria</taxon>
        <taxon>Pseudomonadati</taxon>
        <taxon>Myxococcota</taxon>
        <taxon>Myxococcia</taxon>
        <taxon>Myxococcales</taxon>
        <taxon>Cystobacterineae</taxon>
        <taxon>Archangiaceae</taxon>
        <taxon>Archangium</taxon>
    </lineage>
</organism>
<dbReference type="InterPro" id="IPR051043">
    <property type="entry name" value="Sulfatase_Mod_Factor_Kinase"/>
</dbReference>
<evidence type="ECO:0000313" key="5">
    <source>
        <dbReference type="Proteomes" id="UP000035579"/>
    </source>
</evidence>